<keyword evidence="3" id="KW-1185">Reference proteome</keyword>
<feature type="transmembrane region" description="Helical" evidence="1">
    <location>
        <begin position="12"/>
        <end position="27"/>
    </location>
</feature>
<sequence length="122" mass="13731">MKSKMSRGTKFLVSHPPLMIVFVIFYFKKLKPGPTFVGSTLDETVTIVTGIILLKKIVCLSFIYCLSHMRSQVLSLPQKHISCRYRHESHAMISETEKNKKLTTLLQCSTRVVGSSGVVQSN</sequence>
<evidence type="ECO:0000256" key="1">
    <source>
        <dbReference type="SAM" id="Phobius"/>
    </source>
</evidence>
<gene>
    <name evidence="2" type="ORF">BJ875DRAFT_475703</name>
</gene>
<organism evidence="2 3">
    <name type="scientific">Amylocarpus encephaloides</name>
    <dbReference type="NCBI Taxonomy" id="45428"/>
    <lineage>
        <taxon>Eukaryota</taxon>
        <taxon>Fungi</taxon>
        <taxon>Dikarya</taxon>
        <taxon>Ascomycota</taxon>
        <taxon>Pezizomycotina</taxon>
        <taxon>Leotiomycetes</taxon>
        <taxon>Helotiales</taxon>
        <taxon>Helotiales incertae sedis</taxon>
        <taxon>Amylocarpus</taxon>
    </lineage>
</organism>
<name>A0A9P7Y8I4_9HELO</name>
<feature type="transmembrane region" description="Helical" evidence="1">
    <location>
        <begin position="47"/>
        <end position="66"/>
    </location>
</feature>
<dbReference type="Proteomes" id="UP000824998">
    <property type="component" value="Unassembled WGS sequence"/>
</dbReference>
<proteinExistence type="predicted"/>
<evidence type="ECO:0000313" key="3">
    <source>
        <dbReference type="Proteomes" id="UP000824998"/>
    </source>
</evidence>
<keyword evidence="1" id="KW-0812">Transmembrane</keyword>
<evidence type="ECO:0000313" key="2">
    <source>
        <dbReference type="EMBL" id="KAG9229129.1"/>
    </source>
</evidence>
<dbReference type="AlphaFoldDB" id="A0A9P7Y8I4"/>
<feature type="non-terminal residue" evidence="2">
    <location>
        <position position="122"/>
    </location>
</feature>
<comment type="caution">
    <text evidence="2">The sequence shown here is derived from an EMBL/GenBank/DDBJ whole genome shotgun (WGS) entry which is preliminary data.</text>
</comment>
<protein>
    <submittedName>
        <fullName evidence="2">Uncharacterized protein</fullName>
    </submittedName>
</protein>
<reference evidence="2" key="1">
    <citation type="journal article" date="2021" name="IMA Fungus">
        <title>Genomic characterization of three marine fungi, including Emericellopsis atlantica sp. nov. with signatures of a generalist lifestyle and marine biomass degradation.</title>
        <authorList>
            <person name="Hagestad O.C."/>
            <person name="Hou L."/>
            <person name="Andersen J.H."/>
            <person name="Hansen E.H."/>
            <person name="Altermark B."/>
            <person name="Li C."/>
            <person name="Kuhnert E."/>
            <person name="Cox R.J."/>
            <person name="Crous P.W."/>
            <person name="Spatafora J.W."/>
            <person name="Lail K."/>
            <person name="Amirebrahimi M."/>
            <person name="Lipzen A."/>
            <person name="Pangilinan J."/>
            <person name="Andreopoulos W."/>
            <person name="Hayes R.D."/>
            <person name="Ng V."/>
            <person name="Grigoriev I.V."/>
            <person name="Jackson S.A."/>
            <person name="Sutton T.D.S."/>
            <person name="Dobson A.D.W."/>
            <person name="Rama T."/>
        </authorList>
    </citation>
    <scope>NUCLEOTIDE SEQUENCE</scope>
    <source>
        <strain evidence="2">TRa018bII</strain>
    </source>
</reference>
<accession>A0A9P7Y8I4</accession>
<keyword evidence="1" id="KW-1133">Transmembrane helix</keyword>
<keyword evidence="1" id="KW-0472">Membrane</keyword>
<dbReference type="EMBL" id="MU251811">
    <property type="protein sequence ID" value="KAG9229129.1"/>
    <property type="molecule type" value="Genomic_DNA"/>
</dbReference>